<evidence type="ECO:0000313" key="2">
    <source>
        <dbReference type="Proteomes" id="UP001595937"/>
    </source>
</evidence>
<accession>A0ABW0FJJ7</accession>
<evidence type="ECO:0000313" key="1">
    <source>
        <dbReference type="EMBL" id="MFC5298800.1"/>
    </source>
</evidence>
<proteinExistence type="predicted"/>
<keyword evidence="2" id="KW-1185">Reference proteome</keyword>
<organism evidence="1 2">
    <name type="scientific">Brachybacterium tyrofermentans</name>
    <dbReference type="NCBI Taxonomy" id="47848"/>
    <lineage>
        <taxon>Bacteria</taxon>
        <taxon>Bacillati</taxon>
        <taxon>Actinomycetota</taxon>
        <taxon>Actinomycetes</taxon>
        <taxon>Micrococcales</taxon>
        <taxon>Dermabacteraceae</taxon>
        <taxon>Brachybacterium</taxon>
    </lineage>
</organism>
<comment type="caution">
    <text evidence="1">The sequence shown here is derived from an EMBL/GenBank/DDBJ whole genome shotgun (WGS) entry which is preliminary data.</text>
</comment>
<dbReference type="GeneID" id="303296595"/>
<protein>
    <submittedName>
        <fullName evidence="1">Uncharacterized protein</fullName>
    </submittedName>
</protein>
<dbReference type="RefSeq" id="WP_264298749.1">
    <property type="nucleotide sequence ID" value="NZ_BAAAIR010000027.1"/>
</dbReference>
<name>A0ABW0FJJ7_9MICO</name>
<reference evidence="2" key="1">
    <citation type="journal article" date="2019" name="Int. J. Syst. Evol. Microbiol.">
        <title>The Global Catalogue of Microorganisms (GCM) 10K type strain sequencing project: providing services to taxonomists for standard genome sequencing and annotation.</title>
        <authorList>
            <consortium name="The Broad Institute Genomics Platform"/>
            <consortium name="The Broad Institute Genome Sequencing Center for Infectious Disease"/>
            <person name="Wu L."/>
            <person name="Ma J."/>
        </authorList>
    </citation>
    <scope>NUCLEOTIDE SEQUENCE [LARGE SCALE GENOMIC DNA]</scope>
    <source>
        <strain evidence="2">CGMCC 1.16455</strain>
    </source>
</reference>
<gene>
    <name evidence="1" type="ORF">ACFPK8_14910</name>
</gene>
<dbReference type="EMBL" id="JBHSLN010000082">
    <property type="protein sequence ID" value="MFC5298800.1"/>
    <property type="molecule type" value="Genomic_DNA"/>
</dbReference>
<sequence length="42" mass="4277">MNPTEADGAGESEPVLHDIADHDISLLGNATAFRQLIGAAAS</sequence>
<dbReference type="Proteomes" id="UP001595937">
    <property type="component" value="Unassembled WGS sequence"/>
</dbReference>